<organism evidence="2 3">
    <name type="scientific">Caerostris darwini</name>
    <dbReference type="NCBI Taxonomy" id="1538125"/>
    <lineage>
        <taxon>Eukaryota</taxon>
        <taxon>Metazoa</taxon>
        <taxon>Ecdysozoa</taxon>
        <taxon>Arthropoda</taxon>
        <taxon>Chelicerata</taxon>
        <taxon>Arachnida</taxon>
        <taxon>Araneae</taxon>
        <taxon>Araneomorphae</taxon>
        <taxon>Entelegynae</taxon>
        <taxon>Araneoidea</taxon>
        <taxon>Araneidae</taxon>
        <taxon>Caerostris</taxon>
    </lineage>
</organism>
<proteinExistence type="predicted"/>
<feature type="compositionally biased region" description="Polar residues" evidence="1">
    <location>
        <begin position="1"/>
        <end position="11"/>
    </location>
</feature>
<keyword evidence="3" id="KW-1185">Reference proteome</keyword>
<comment type="caution">
    <text evidence="2">The sequence shown here is derived from an EMBL/GenBank/DDBJ whole genome shotgun (WGS) entry which is preliminary data.</text>
</comment>
<feature type="compositionally biased region" description="Polar residues" evidence="1">
    <location>
        <begin position="76"/>
        <end position="98"/>
    </location>
</feature>
<name>A0AAV4VFY7_9ARAC</name>
<evidence type="ECO:0000313" key="3">
    <source>
        <dbReference type="Proteomes" id="UP001054837"/>
    </source>
</evidence>
<evidence type="ECO:0000256" key="1">
    <source>
        <dbReference type="SAM" id="MobiDB-lite"/>
    </source>
</evidence>
<accession>A0AAV4VFY7</accession>
<feature type="region of interest" description="Disordered" evidence="1">
    <location>
        <begin position="68"/>
        <end position="109"/>
    </location>
</feature>
<evidence type="ECO:0000313" key="2">
    <source>
        <dbReference type="EMBL" id="GIY69197.1"/>
    </source>
</evidence>
<protein>
    <submittedName>
        <fullName evidence="2">Uncharacterized protein</fullName>
    </submittedName>
</protein>
<gene>
    <name evidence="2" type="ORF">CDAR_370801</name>
</gene>
<sequence length="109" mass="11620">MVTFNTMSSEECSTKIGEKEPMLNHSRDETPAAPPVRNRRQSAIDRAARLVDIHHTVVHVSTEIAVAGEVVKSPERTGNGSPGSSLLTKSECQVSNSPGIGIGNKTIDP</sequence>
<dbReference type="EMBL" id="BPLQ01013022">
    <property type="protein sequence ID" value="GIY69197.1"/>
    <property type="molecule type" value="Genomic_DNA"/>
</dbReference>
<feature type="region of interest" description="Disordered" evidence="1">
    <location>
        <begin position="1"/>
        <end position="41"/>
    </location>
</feature>
<dbReference type="Proteomes" id="UP001054837">
    <property type="component" value="Unassembled WGS sequence"/>
</dbReference>
<dbReference type="AlphaFoldDB" id="A0AAV4VFY7"/>
<feature type="compositionally biased region" description="Basic and acidic residues" evidence="1">
    <location>
        <begin position="12"/>
        <end position="30"/>
    </location>
</feature>
<reference evidence="2 3" key="1">
    <citation type="submission" date="2021-06" db="EMBL/GenBank/DDBJ databases">
        <title>Caerostris darwini draft genome.</title>
        <authorList>
            <person name="Kono N."/>
            <person name="Arakawa K."/>
        </authorList>
    </citation>
    <scope>NUCLEOTIDE SEQUENCE [LARGE SCALE GENOMIC DNA]</scope>
</reference>